<dbReference type="OrthoDB" id="903879at2759"/>
<dbReference type="Proteomes" id="UP000515151">
    <property type="component" value="Chromosome 5"/>
</dbReference>
<name>A0A6P8DZ92_PUNGR</name>
<organism evidence="1 2">
    <name type="scientific">Punica granatum</name>
    <name type="common">Pomegranate</name>
    <dbReference type="NCBI Taxonomy" id="22663"/>
    <lineage>
        <taxon>Eukaryota</taxon>
        <taxon>Viridiplantae</taxon>
        <taxon>Streptophyta</taxon>
        <taxon>Embryophyta</taxon>
        <taxon>Tracheophyta</taxon>
        <taxon>Spermatophyta</taxon>
        <taxon>Magnoliopsida</taxon>
        <taxon>eudicotyledons</taxon>
        <taxon>Gunneridae</taxon>
        <taxon>Pentapetalae</taxon>
        <taxon>rosids</taxon>
        <taxon>malvids</taxon>
        <taxon>Myrtales</taxon>
        <taxon>Lythraceae</taxon>
        <taxon>Punica</taxon>
    </lineage>
</organism>
<reference evidence="2" key="2">
    <citation type="submission" date="2025-08" db="UniProtKB">
        <authorList>
            <consortium name="RefSeq"/>
        </authorList>
    </citation>
    <scope>IDENTIFICATION</scope>
    <source>
        <tissue evidence="2">Leaf</tissue>
    </source>
</reference>
<dbReference type="Pfam" id="PF14223">
    <property type="entry name" value="Retrotran_gag_2"/>
    <property type="match status" value="1"/>
</dbReference>
<evidence type="ECO:0000313" key="1">
    <source>
        <dbReference type="Proteomes" id="UP000515151"/>
    </source>
</evidence>
<gene>
    <name evidence="2" type="primary">LOC116209094</name>
</gene>
<evidence type="ECO:0000313" key="2">
    <source>
        <dbReference type="RefSeq" id="XP_031398511.1"/>
    </source>
</evidence>
<protein>
    <submittedName>
        <fullName evidence="2">Uncharacterized protein LOC116209094</fullName>
    </submittedName>
</protein>
<dbReference type="GeneID" id="116209094"/>
<reference evidence="1" key="1">
    <citation type="journal article" date="2020" name="Plant Biotechnol. J.">
        <title>The pomegranate (Punica granatum L.) draft genome dissects genetic divergence between soft- and hard-seeded cultivars.</title>
        <authorList>
            <person name="Luo X."/>
            <person name="Li H."/>
            <person name="Wu Z."/>
            <person name="Yao W."/>
            <person name="Zhao P."/>
            <person name="Cao D."/>
            <person name="Yu H."/>
            <person name="Li K."/>
            <person name="Poudel K."/>
            <person name="Zhao D."/>
            <person name="Zhang F."/>
            <person name="Xia X."/>
            <person name="Chen L."/>
            <person name="Wang Q."/>
            <person name="Jing D."/>
            <person name="Cao S."/>
        </authorList>
    </citation>
    <scope>NUCLEOTIDE SEQUENCE [LARGE SCALE GENOMIC DNA]</scope>
    <source>
        <strain evidence="1">cv. Tunisia</strain>
    </source>
</reference>
<proteinExistence type="predicted"/>
<accession>A0A6P8DZ92</accession>
<sequence>MISMKSVNLLTSLLSDNRLIRANFSDWLRNLNIVLNMEALGYNLETQEIEFPGGDATSNQHNAYDMWSAADTRVRCYMLASMSNELQKQHENMKSSREILNNLRELYGENNRTARYEISKELFRVRIQEGTEVTAHV</sequence>
<keyword evidence="1" id="KW-1185">Reference proteome</keyword>
<dbReference type="AlphaFoldDB" id="A0A6P8DZ92"/>
<dbReference type="RefSeq" id="XP_031398511.1">
    <property type="nucleotide sequence ID" value="XM_031542651.1"/>
</dbReference>